<dbReference type="EMBL" id="CP030032">
    <property type="protein sequence ID" value="AWV89705.1"/>
    <property type="molecule type" value="Genomic_DNA"/>
</dbReference>
<dbReference type="RefSeq" id="WP_111334580.1">
    <property type="nucleotide sequence ID" value="NZ_CP030032.1"/>
</dbReference>
<name>A0A2Z4FLM5_9DELT</name>
<keyword evidence="2" id="KW-1185">Reference proteome</keyword>
<sequence>MRLYKGQVPVVAAEITRSLIASGDLEVEDANIVEVERDIESVLNEYIRLDRELNSEAREIQSDQGGGFGRIKTRLAKQKGVEDLKDDPVGFIIAQLIDIFFHSNFVEEVYADDREMRTKLKPMLEKYMKVQEQLDSEVRDKIKNLTEGSRDWDVEYQKAMERIKRTKNLE</sequence>
<proteinExistence type="predicted"/>
<dbReference type="Proteomes" id="UP000249799">
    <property type="component" value="Chromosome"/>
</dbReference>
<reference evidence="1 2" key="1">
    <citation type="submission" date="2018-06" db="EMBL/GenBank/DDBJ databases">
        <title>Lujinxingia sediminis gen. nov. sp. nov., a new facultative anaerobic member of the class Deltaproteobacteria, and proposal of Lujinxingaceae fam. nov.</title>
        <authorList>
            <person name="Guo L.-Y."/>
            <person name="Li C.-M."/>
            <person name="Wang S."/>
            <person name="Du Z.-J."/>
        </authorList>
    </citation>
    <scope>NUCLEOTIDE SEQUENCE [LARGE SCALE GENOMIC DNA]</scope>
    <source>
        <strain evidence="1 2">FA350</strain>
    </source>
</reference>
<dbReference type="Pfam" id="PF04368">
    <property type="entry name" value="DUF507"/>
    <property type="match status" value="1"/>
</dbReference>
<dbReference type="KEGG" id="bsed:DN745_10275"/>
<dbReference type="OrthoDB" id="5513030at2"/>
<evidence type="ECO:0000313" key="2">
    <source>
        <dbReference type="Proteomes" id="UP000249799"/>
    </source>
</evidence>
<evidence type="ECO:0000313" key="1">
    <source>
        <dbReference type="EMBL" id="AWV89705.1"/>
    </source>
</evidence>
<dbReference type="InterPro" id="IPR007463">
    <property type="entry name" value="DUF507"/>
</dbReference>
<dbReference type="AlphaFoldDB" id="A0A2Z4FLM5"/>
<protein>
    <submittedName>
        <fullName evidence="1">DUF507 domain-containing protein</fullName>
    </submittedName>
</protein>
<gene>
    <name evidence="1" type="ORF">DN745_10275</name>
</gene>
<organism evidence="1 2">
    <name type="scientific">Bradymonas sediminis</name>
    <dbReference type="NCBI Taxonomy" id="1548548"/>
    <lineage>
        <taxon>Bacteria</taxon>
        <taxon>Deltaproteobacteria</taxon>
        <taxon>Bradymonadales</taxon>
        <taxon>Bradymonadaceae</taxon>
        <taxon>Bradymonas</taxon>
    </lineage>
</organism>
<accession>A0A2Z4FLM5</accession>